<dbReference type="InterPro" id="IPR018189">
    <property type="entry name" value="Phosphoglucose_isomerase_CS"/>
</dbReference>
<comment type="catalytic activity">
    <reaction evidence="6 7 8">
        <text>alpha-D-glucose 6-phosphate = beta-D-fructose 6-phosphate</text>
        <dbReference type="Rhea" id="RHEA:11816"/>
        <dbReference type="ChEBI" id="CHEBI:57634"/>
        <dbReference type="ChEBI" id="CHEBI:58225"/>
        <dbReference type="EC" id="5.3.1.9"/>
    </reaction>
</comment>
<evidence type="ECO:0000256" key="7">
    <source>
        <dbReference type="HAMAP-Rule" id="MF_00473"/>
    </source>
</evidence>
<keyword evidence="3 7" id="KW-0312">Gluconeogenesis</keyword>
<dbReference type="EC" id="5.3.1.9" evidence="7"/>
<comment type="similarity">
    <text evidence="2 7 8">Belongs to the GPI family.</text>
</comment>
<dbReference type="PANTHER" id="PTHR11469:SF1">
    <property type="entry name" value="GLUCOSE-6-PHOSPHATE ISOMERASE"/>
    <property type="match status" value="1"/>
</dbReference>
<dbReference type="InterPro" id="IPR023096">
    <property type="entry name" value="G6P_Isomerase_C"/>
</dbReference>
<keyword evidence="7" id="KW-0963">Cytoplasm</keyword>
<comment type="subcellular location">
    <subcellularLocation>
        <location evidence="7">Cytoplasm</location>
    </subcellularLocation>
</comment>
<dbReference type="PROSITE" id="PS51463">
    <property type="entry name" value="P_GLUCOSE_ISOMERASE_3"/>
    <property type="match status" value="1"/>
</dbReference>
<name>A0A073IYK3_9RHOB</name>
<dbReference type="GO" id="GO:0051156">
    <property type="term" value="P:glucose 6-phosphate metabolic process"/>
    <property type="evidence" value="ECO:0007669"/>
    <property type="project" value="TreeGrafter"/>
</dbReference>
<feature type="active site" evidence="7">
    <location>
        <position position="364"/>
    </location>
</feature>
<dbReference type="OrthoDB" id="140919at2"/>
<protein>
    <recommendedName>
        <fullName evidence="7">Glucose-6-phosphate isomerase</fullName>
        <shortName evidence="7">GPI</shortName>
        <ecNumber evidence="7">5.3.1.9</ecNumber>
    </recommendedName>
    <alternativeName>
        <fullName evidence="7">Phosphoglucose isomerase</fullName>
        <shortName evidence="7">PGI</shortName>
    </alternativeName>
    <alternativeName>
        <fullName evidence="7">Phosphohexose isomerase</fullName>
        <shortName evidence="7">PHI</shortName>
    </alternativeName>
</protein>
<evidence type="ECO:0000256" key="1">
    <source>
        <dbReference type="ARBA" id="ARBA00004926"/>
    </source>
</evidence>
<dbReference type="HAMAP" id="MF_00473">
    <property type="entry name" value="G6P_isomerase"/>
    <property type="match status" value="1"/>
</dbReference>
<dbReference type="GO" id="GO:0004347">
    <property type="term" value="F:glucose-6-phosphate isomerase activity"/>
    <property type="evidence" value="ECO:0007669"/>
    <property type="project" value="UniProtKB-UniRule"/>
</dbReference>
<comment type="pathway">
    <text evidence="7">Carbohydrate biosynthesis; gluconeogenesis.</text>
</comment>
<dbReference type="NCBIfam" id="NF001211">
    <property type="entry name" value="PRK00179.1"/>
    <property type="match status" value="1"/>
</dbReference>
<dbReference type="UniPathway" id="UPA00138"/>
<dbReference type="InterPro" id="IPR046348">
    <property type="entry name" value="SIS_dom_sf"/>
</dbReference>
<dbReference type="InterPro" id="IPR035476">
    <property type="entry name" value="SIS_PGI_1"/>
</dbReference>
<dbReference type="GeneID" id="68869922"/>
<dbReference type="GO" id="GO:0006094">
    <property type="term" value="P:gluconeogenesis"/>
    <property type="evidence" value="ECO:0007669"/>
    <property type="project" value="UniProtKB-UniRule"/>
</dbReference>
<dbReference type="PANTHER" id="PTHR11469">
    <property type="entry name" value="GLUCOSE-6-PHOSPHATE ISOMERASE"/>
    <property type="match status" value="1"/>
</dbReference>
<feature type="active site" evidence="7">
    <location>
        <position position="492"/>
    </location>
</feature>
<dbReference type="InterPro" id="IPR001672">
    <property type="entry name" value="G6P_Isomerase"/>
</dbReference>
<dbReference type="CDD" id="cd05016">
    <property type="entry name" value="SIS_PGI_2"/>
    <property type="match status" value="1"/>
</dbReference>
<comment type="function">
    <text evidence="7">Catalyzes the reversible isomerization of glucose-6-phosphate to fructose-6-phosphate.</text>
</comment>
<evidence type="ECO:0000256" key="8">
    <source>
        <dbReference type="RuleBase" id="RU000612"/>
    </source>
</evidence>
<evidence type="ECO:0000256" key="2">
    <source>
        <dbReference type="ARBA" id="ARBA00006604"/>
    </source>
</evidence>
<evidence type="ECO:0000313" key="10">
    <source>
        <dbReference type="Proteomes" id="UP000027746"/>
    </source>
</evidence>
<evidence type="ECO:0000256" key="5">
    <source>
        <dbReference type="ARBA" id="ARBA00023235"/>
    </source>
</evidence>
<evidence type="ECO:0000256" key="4">
    <source>
        <dbReference type="ARBA" id="ARBA00023152"/>
    </source>
</evidence>
<comment type="caution">
    <text evidence="9">The sequence shown here is derived from an EMBL/GenBank/DDBJ whole genome shotgun (WGS) entry which is preliminary data.</text>
</comment>
<feature type="active site" description="Proton donor" evidence="7">
    <location>
        <position position="333"/>
    </location>
</feature>
<dbReference type="InterPro" id="IPR035482">
    <property type="entry name" value="SIS_PGI_2"/>
</dbReference>
<dbReference type="PROSITE" id="PS00765">
    <property type="entry name" value="P_GLUCOSE_ISOMERASE_1"/>
    <property type="match status" value="1"/>
</dbReference>
<dbReference type="GO" id="GO:0005829">
    <property type="term" value="C:cytosol"/>
    <property type="evidence" value="ECO:0007669"/>
    <property type="project" value="TreeGrafter"/>
</dbReference>
<dbReference type="CDD" id="cd05015">
    <property type="entry name" value="SIS_PGI_1"/>
    <property type="match status" value="1"/>
</dbReference>
<dbReference type="Gene3D" id="3.40.50.10490">
    <property type="entry name" value="Glucose-6-phosphate isomerase like protein, domain 1"/>
    <property type="match status" value="2"/>
</dbReference>
<keyword evidence="5 7" id="KW-0413">Isomerase</keyword>
<evidence type="ECO:0000256" key="6">
    <source>
        <dbReference type="ARBA" id="ARBA00029321"/>
    </source>
</evidence>
<sequence>MWTELKAKAAAVADRHMLDLFEADPDRADRFSAQKGDMRLDYSKTNLDDDTRDQLLALADGAGWQAKRDAMFAGAAINQTEGRAVLHTALRNLDGSAVMVDGADVMPGVLDTLARMRAYADAVRGSDITDVINIGIGGSDLGPAMATQALAPYHDGPRVHFVSNVDGAHIADTLQGLDAKTTLVIVASKTFTTIETMTNARTARAWMQDHGGDPTQQFAALSTNMEKTADFGIPAERVFGFEDWVGGRYSMWGPIGLSVMIAVGPKAFDAFLRGGQAMDRHFCAAEGVENMPLMHALVGMWHRQVLGYATRAVLPYDQRLALLPAYFQQLEMESNGKSVTMDGKAVAVESGPVVWGAPGTNGQHAFYQLIHQGTDVIPCEFMIAAQGHEAELRHHHDLLVANCLAQSEALMRGRSLDEARAKVADKFTGGELERQAAHRVFPGNRPSVTLAYPLLDPETLGMIVALYEHRVFVEGVILGINSYDQWGVELGKELATALQPVVEGRESAEGKDGSTRGLVDFIHRHRN</sequence>
<comment type="pathway">
    <text evidence="1 7 8">Carbohydrate degradation; glycolysis; D-glyceraldehyde 3-phosphate and glycerone phosphate from D-glucose: step 2/4.</text>
</comment>
<gene>
    <name evidence="7" type="primary">pgi</name>
    <name evidence="9" type="ORF">SUH3_04635</name>
</gene>
<dbReference type="PRINTS" id="PR00662">
    <property type="entry name" value="G6PISOMERASE"/>
</dbReference>
<organism evidence="9 10">
    <name type="scientific">Pseudosulfitobacter pseudonitzschiae</name>
    <dbReference type="NCBI Taxonomy" id="1402135"/>
    <lineage>
        <taxon>Bacteria</taxon>
        <taxon>Pseudomonadati</taxon>
        <taxon>Pseudomonadota</taxon>
        <taxon>Alphaproteobacteria</taxon>
        <taxon>Rhodobacterales</taxon>
        <taxon>Roseobacteraceae</taxon>
        <taxon>Pseudosulfitobacter</taxon>
    </lineage>
</organism>
<dbReference type="RefSeq" id="WP_037928643.1">
    <property type="nucleotide sequence ID" value="NZ_CP054599.1"/>
</dbReference>
<proteinExistence type="inferred from homology"/>
<accession>A0A073IYK3</accession>
<keyword evidence="10" id="KW-1185">Reference proteome</keyword>
<dbReference type="GO" id="GO:0048029">
    <property type="term" value="F:monosaccharide binding"/>
    <property type="evidence" value="ECO:0007669"/>
    <property type="project" value="TreeGrafter"/>
</dbReference>
<dbReference type="EMBL" id="JAMD01000010">
    <property type="protein sequence ID" value="KEJ94710.1"/>
    <property type="molecule type" value="Genomic_DNA"/>
</dbReference>
<dbReference type="GO" id="GO:0006096">
    <property type="term" value="P:glycolytic process"/>
    <property type="evidence" value="ECO:0007669"/>
    <property type="project" value="UniProtKB-UniRule"/>
</dbReference>
<dbReference type="Proteomes" id="UP000027746">
    <property type="component" value="Unassembled WGS sequence"/>
</dbReference>
<dbReference type="AlphaFoldDB" id="A0A073IYK3"/>
<dbReference type="Pfam" id="PF00342">
    <property type="entry name" value="PGI"/>
    <property type="match status" value="1"/>
</dbReference>
<dbReference type="UniPathway" id="UPA00109">
    <property type="reaction ID" value="UER00181"/>
</dbReference>
<keyword evidence="4 7" id="KW-0324">Glycolysis</keyword>
<reference evidence="9 10" key="1">
    <citation type="submission" date="2014-01" db="EMBL/GenBank/DDBJ databases">
        <title>Sulfitobacter sp. H3 (MCCC 1A00686) Genome Sequencing.</title>
        <authorList>
            <person name="Lai Q."/>
            <person name="Hong Z."/>
        </authorList>
    </citation>
    <scope>NUCLEOTIDE SEQUENCE [LARGE SCALE GENOMIC DNA]</scope>
    <source>
        <strain evidence="9 10">H3</strain>
    </source>
</reference>
<dbReference type="PROSITE" id="PS00174">
    <property type="entry name" value="P_GLUCOSE_ISOMERASE_2"/>
    <property type="match status" value="1"/>
</dbReference>
<dbReference type="GO" id="GO:0097367">
    <property type="term" value="F:carbohydrate derivative binding"/>
    <property type="evidence" value="ECO:0007669"/>
    <property type="project" value="InterPro"/>
</dbReference>
<evidence type="ECO:0000256" key="3">
    <source>
        <dbReference type="ARBA" id="ARBA00022432"/>
    </source>
</evidence>
<evidence type="ECO:0000313" key="9">
    <source>
        <dbReference type="EMBL" id="KEJ94710.1"/>
    </source>
</evidence>
<dbReference type="SUPFAM" id="SSF53697">
    <property type="entry name" value="SIS domain"/>
    <property type="match status" value="1"/>
</dbReference>
<dbReference type="Gene3D" id="1.10.1390.10">
    <property type="match status" value="1"/>
</dbReference>